<name>A0A5T1CC88_CAMJU</name>
<reference evidence="2 3" key="1">
    <citation type="submission" date="2018-05" db="EMBL/GenBank/DDBJ databases">
        <authorList>
            <consortium name="NARMS: The National Antimicrobial Resistance Monitoring System"/>
        </authorList>
    </citation>
    <scope>NUCLEOTIDE SEQUENCE [LARGE SCALE GENOMIC DNA]</scope>
    <source>
        <strain evidence="2 3">FSIS1607212</strain>
    </source>
</reference>
<gene>
    <name evidence="2" type="ORF">BFD99_05380</name>
    <name evidence="1" type="ORF">E7L89_02720</name>
</gene>
<evidence type="ECO:0000313" key="1">
    <source>
        <dbReference type="EMBL" id="EAK7698324.1"/>
    </source>
</evidence>
<dbReference type="RefSeq" id="WP_072224412.1">
    <property type="nucleotide sequence ID" value="NZ_FBJN01000007.1"/>
</dbReference>
<organism evidence="1">
    <name type="scientific">Campylobacter jejuni</name>
    <dbReference type="NCBI Taxonomy" id="197"/>
    <lineage>
        <taxon>Bacteria</taxon>
        <taxon>Pseudomonadati</taxon>
        <taxon>Campylobacterota</taxon>
        <taxon>Epsilonproteobacteria</taxon>
        <taxon>Campylobacterales</taxon>
        <taxon>Campylobacteraceae</taxon>
        <taxon>Campylobacter</taxon>
    </lineage>
</organism>
<accession>A0A5T1CC88</accession>
<dbReference type="AlphaFoldDB" id="A0A5T1CC88"/>
<proteinExistence type="predicted"/>
<comment type="caution">
    <text evidence="1">The sequence shown here is derived from an EMBL/GenBank/DDBJ whole genome shotgun (WGS) entry which is preliminary data.</text>
</comment>
<dbReference type="EMBL" id="AACJBK010000002">
    <property type="protein sequence ID" value="EAK7698324.1"/>
    <property type="molecule type" value="Genomic_DNA"/>
</dbReference>
<dbReference type="EMBL" id="AACNRY010000009">
    <property type="protein sequence ID" value="EAL3735402.1"/>
    <property type="molecule type" value="Genomic_DNA"/>
</dbReference>
<protein>
    <submittedName>
        <fullName evidence="1">Uncharacterized protein</fullName>
    </submittedName>
</protein>
<evidence type="ECO:0000313" key="2">
    <source>
        <dbReference type="EMBL" id="EAL3735402.1"/>
    </source>
</evidence>
<sequence length="204" mass="23684">MKTFNCNIEINKNKIKQPKFSFNEKDLCDIDLNNNTCIFSTSGAGYSYIINFLYQYIRAKDENTKIVFVSNQSSDLILDYWFAKDKNVEYCDFEYEKLLSLYKTKSIVICVFLDDKGLFNSRKYDITDVGNLIFASSINKIFGFTTKSFKEMIIKCNTNNLLKNESAFESIELKKKEEEGKFTLDFLIESNKTSVLSVFKGKII</sequence>
<dbReference type="Proteomes" id="UP000335162">
    <property type="component" value="Unassembled WGS sequence"/>
</dbReference>
<evidence type="ECO:0000313" key="3">
    <source>
        <dbReference type="Proteomes" id="UP000335162"/>
    </source>
</evidence>
<reference evidence="1" key="2">
    <citation type="submission" date="2019-04" db="EMBL/GenBank/DDBJ databases">
        <authorList>
            <person name="Ashton P.M."/>
            <person name="Dallman T."/>
            <person name="Nair S."/>
            <person name="De Pinna E."/>
            <person name="Peters T."/>
            <person name="Grant K."/>
        </authorList>
    </citation>
    <scope>NUCLEOTIDE SEQUENCE</scope>
    <source>
        <strain evidence="1">OXC2045</strain>
    </source>
</reference>